<evidence type="ECO:0000259" key="2">
    <source>
        <dbReference type="PROSITE" id="PS50902"/>
    </source>
</evidence>
<organism evidence="3 4">
    <name type="scientific">Dioszegia hungarica</name>
    <dbReference type="NCBI Taxonomy" id="4972"/>
    <lineage>
        <taxon>Eukaryota</taxon>
        <taxon>Fungi</taxon>
        <taxon>Dikarya</taxon>
        <taxon>Basidiomycota</taxon>
        <taxon>Agaricomycotina</taxon>
        <taxon>Tremellomycetes</taxon>
        <taxon>Tremellales</taxon>
        <taxon>Bulleribasidiaceae</taxon>
        <taxon>Dioszegia</taxon>
    </lineage>
</organism>
<keyword evidence="4" id="KW-1185">Reference proteome</keyword>
<dbReference type="EMBL" id="JAKWFO010000008">
    <property type="protein sequence ID" value="KAI9633933.1"/>
    <property type="molecule type" value="Genomic_DNA"/>
</dbReference>
<proteinExistence type="inferred from homology"/>
<comment type="similarity">
    <text evidence="1">Belongs to the WrbA family.</text>
</comment>
<dbReference type="RefSeq" id="XP_052943710.1">
    <property type="nucleotide sequence ID" value="XM_053088987.1"/>
</dbReference>
<dbReference type="InterPro" id="IPR010089">
    <property type="entry name" value="Flavoprotein_WrbA-like"/>
</dbReference>
<dbReference type="NCBIfam" id="TIGR01755">
    <property type="entry name" value="flav_wrbA"/>
    <property type="match status" value="1"/>
</dbReference>
<accession>A0AA38H4Y7</accession>
<name>A0AA38H4Y7_9TREE</name>
<dbReference type="Gene3D" id="3.40.50.360">
    <property type="match status" value="1"/>
</dbReference>
<dbReference type="Pfam" id="PF03358">
    <property type="entry name" value="FMN_red"/>
    <property type="match status" value="1"/>
</dbReference>
<feature type="domain" description="Flavodoxin-like" evidence="2">
    <location>
        <begin position="16"/>
        <end position="204"/>
    </location>
</feature>
<evidence type="ECO:0000313" key="3">
    <source>
        <dbReference type="EMBL" id="KAI9633933.1"/>
    </source>
</evidence>
<sequence length="217" mass="23258">MSVRIPFTSTSTKPVIAVAFYSTYGHIETLAEAIIEGARSAGAEVRPYFIRETLPKEVLDKMYAGSSLSPKYPVLTPNDLKEVDGLILGAPTRYGRVPAQVSAFFDECGGLWASGGLVGKFAATFTSSGGQHGGQETTALTTMPFFTHLMYVPLGYTHPYVNDYAKNEIHGGSPWGVSTVVGSTGERSVLPEELELARHQGKSFAETVGTFVRGKTA</sequence>
<dbReference type="PANTHER" id="PTHR30546:SF23">
    <property type="entry name" value="FLAVOPROTEIN-LIKE PROTEIN YCP4-RELATED"/>
    <property type="match status" value="1"/>
</dbReference>
<dbReference type="SUPFAM" id="SSF52218">
    <property type="entry name" value="Flavoproteins"/>
    <property type="match status" value="1"/>
</dbReference>
<dbReference type="FunFam" id="3.40.50.360:FF:000001">
    <property type="entry name" value="NAD(P)H dehydrogenase (Quinone) FQR1-like"/>
    <property type="match status" value="1"/>
</dbReference>
<dbReference type="InterPro" id="IPR029039">
    <property type="entry name" value="Flavoprotein-like_sf"/>
</dbReference>
<dbReference type="AlphaFoldDB" id="A0AA38H4Y7"/>
<reference evidence="3" key="1">
    <citation type="journal article" date="2022" name="G3 (Bethesda)">
        <title>High quality genome of the basidiomycete yeast Dioszegia hungarica PDD-24b-2 isolated from cloud water.</title>
        <authorList>
            <person name="Jarrige D."/>
            <person name="Haridas S."/>
            <person name="Bleykasten-Grosshans C."/>
            <person name="Joly M."/>
            <person name="Nadalig T."/>
            <person name="Sancelme M."/>
            <person name="Vuilleumier S."/>
            <person name="Grigoriev I.V."/>
            <person name="Amato P."/>
            <person name="Bringel F."/>
        </authorList>
    </citation>
    <scope>NUCLEOTIDE SEQUENCE</scope>
    <source>
        <strain evidence="3">PDD-24b-2</strain>
    </source>
</reference>
<comment type="caution">
    <text evidence="3">The sequence shown here is derived from an EMBL/GenBank/DDBJ whole genome shotgun (WGS) entry which is preliminary data.</text>
</comment>
<dbReference type="InterPro" id="IPR005025">
    <property type="entry name" value="FMN_Rdtase-like_dom"/>
</dbReference>
<dbReference type="NCBIfam" id="NF002999">
    <property type="entry name" value="PRK03767.1"/>
    <property type="match status" value="1"/>
</dbReference>
<evidence type="ECO:0000256" key="1">
    <source>
        <dbReference type="ARBA" id="ARBA00006961"/>
    </source>
</evidence>
<dbReference type="InterPro" id="IPR008254">
    <property type="entry name" value="Flavodoxin/NO_synth"/>
</dbReference>
<dbReference type="PROSITE" id="PS50902">
    <property type="entry name" value="FLAVODOXIN_LIKE"/>
    <property type="match status" value="1"/>
</dbReference>
<dbReference type="GO" id="GO:0016020">
    <property type="term" value="C:membrane"/>
    <property type="evidence" value="ECO:0007669"/>
    <property type="project" value="TreeGrafter"/>
</dbReference>
<evidence type="ECO:0000313" key="4">
    <source>
        <dbReference type="Proteomes" id="UP001164286"/>
    </source>
</evidence>
<dbReference type="PANTHER" id="PTHR30546">
    <property type="entry name" value="FLAVODOXIN-RELATED PROTEIN WRBA-RELATED"/>
    <property type="match status" value="1"/>
</dbReference>
<dbReference type="GO" id="GO:0003955">
    <property type="term" value="F:NAD(P)H dehydrogenase (quinone) activity"/>
    <property type="evidence" value="ECO:0007669"/>
    <property type="project" value="InterPro"/>
</dbReference>
<dbReference type="GO" id="GO:0010181">
    <property type="term" value="F:FMN binding"/>
    <property type="evidence" value="ECO:0007669"/>
    <property type="project" value="InterPro"/>
</dbReference>
<gene>
    <name evidence="3" type="ORF">MKK02DRAFT_34656</name>
</gene>
<dbReference type="Proteomes" id="UP001164286">
    <property type="component" value="Unassembled WGS sequence"/>
</dbReference>
<protein>
    <submittedName>
        <fullName evidence="3">Cytoplasm protein</fullName>
    </submittedName>
</protein>
<dbReference type="GeneID" id="77728192"/>